<dbReference type="Pfam" id="PF13229">
    <property type="entry name" value="Beta_helix"/>
    <property type="match status" value="1"/>
</dbReference>
<feature type="region of interest" description="Disordered" evidence="1">
    <location>
        <begin position="31"/>
        <end position="54"/>
    </location>
</feature>
<dbReference type="InterPro" id="IPR027994">
    <property type="entry name" value="WxL_dom"/>
</dbReference>
<sequence length="787" mass="85388">MLGKICKRVTVRILLLSIPLPIALNTIAAAEENSDSTITSQQPQSEKEEGEEAAQLPTVCTFGSEEISGVEGAQLPFELQANTPVTNVILTVPVQIQLINATSDEHIALSKVSETQWQINTRSPQTQFNLAAVTDQAGNYVITIEDQQLLLKITAGPTEGQGDDSKAETDVNLESSANSSSVFTVDTFEKLQAEINNAPDNQEKTIQITASFAFKQTITIPKYKIITLIADEEFLLTNPTSEYCRHHFHVVDGQLTLKHHITLDGGGVYSMGESGLFRLAGGIIQNGILTDEGNAVNIEYNGKIQIIDGIIRQSSSPAVYIWTGTLEMLGGTIENNANAGVFLVDKNSKFDMRDGRIANNNSAGVLMRGGNFNMFGGTISNNKAGLQLAAGYFEMNGGSIEQNSSSTTGGGVRVGAAAKAVFNSGAIINNHSGIHGGGIGFEHLTKEQVIKEAVTFSGNTSSKSYHPPIDVETVFPNILSRNSSLTTYTHPLNGFDVGYIASDPQFINVKMSKNIDKAGFLKINKQPYTENVLMATHTCTTIEAIPEKGYAFIEWQVTSSDGSKRTLTKASTTLDVEDSDVTVQAIFKRMPVAPVDPLDPETDINPENKPDIPEEQGPLSIDFVSQFTFGEQKISAQDAVYYAEPQKIATVDQNINRPNYVQISDRRSTDGDGWTLSVTQNKPFTNENGHQLNGALLTLHNQAVVSTESGERPEIINKDVVYLEVNARSPLLSADEAAGKGTWVYRFGDEQTQSKSVALYVPMKATPQKGTYTTTLTWELSNVPKNE</sequence>
<keyword evidence="6" id="KW-1185">Reference proteome</keyword>
<gene>
    <name evidence="5" type="ORF">A5886_001512</name>
</gene>
<evidence type="ECO:0000313" key="6">
    <source>
        <dbReference type="Proteomes" id="UP000195043"/>
    </source>
</evidence>
<dbReference type="Proteomes" id="UP000195043">
    <property type="component" value="Unassembled WGS sequence"/>
</dbReference>
<comment type="caution">
    <text evidence="5">The sequence shown here is derived from an EMBL/GenBank/DDBJ whole genome shotgun (WGS) entry which is preliminary data.</text>
</comment>
<evidence type="ECO:0000259" key="3">
    <source>
        <dbReference type="Pfam" id="PF13229"/>
    </source>
</evidence>
<evidence type="ECO:0000259" key="4">
    <source>
        <dbReference type="Pfam" id="PF13731"/>
    </source>
</evidence>
<dbReference type="InterPro" id="IPR011050">
    <property type="entry name" value="Pectin_lyase_fold/virulence"/>
</dbReference>
<dbReference type="Pfam" id="PF13731">
    <property type="entry name" value="WxL"/>
    <property type="match status" value="1"/>
</dbReference>
<feature type="signal peptide" evidence="2">
    <location>
        <begin position="1"/>
        <end position="30"/>
    </location>
</feature>
<dbReference type="InterPro" id="IPR039448">
    <property type="entry name" value="Beta_helix"/>
</dbReference>
<feature type="chain" id="PRO_5039626560" description="WxL domain-containing protein" evidence="2">
    <location>
        <begin position="31"/>
        <end position="787"/>
    </location>
</feature>
<dbReference type="SUPFAM" id="SSF51126">
    <property type="entry name" value="Pectin lyase-like"/>
    <property type="match status" value="1"/>
</dbReference>
<dbReference type="InterPro" id="IPR012332">
    <property type="entry name" value="Autotransporter_pectin_lyase_C"/>
</dbReference>
<accession>A0A242A5X3</accession>
<evidence type="ECO:0008006" key="7">
    <source>
        <dbReference type="Google" id="ProtNLM"/>
    </source>
</evidence>
<organism evidence="5 6">
    <name type="scientific">Candidatus Enterococcus testudinis</name>
    <dbReference type="NCBI Taxonomy" id="1834191"/>
    <lineage>
        <taxon>Bacteria</taxon>
        <taxon>Bacillati</taxon>
        <taxon>Bacillota</taxon>
        <taxon>Bacilli</taxon>
        <taxon>Lactobacillales</taxon>
        <taxon>Enterococcaceae</taxon>
        <taxon>Enterococcus</taxon>
    </lineage>
</organism>
<keyword evidence="2" id="KW-0732">Signal</keyword>
<evidence type="ECO:0000256" key="1">
    <source>
        <dbReference type="SAM" id="MobiDB-lite"/>
    </source>
</evidence>
<dbReference type="AlphaFoldDB" id="A0A242A5X3"/>
<evidence type="ECO:0000256" key="2">
    <source>
        <dbReference type="SAM" id="SignalP"/>
    </source>
</evidence>
<reference evidence="5 6" key="1">
    <citation type="submission" date="2017-05" db="EMBL/GenBank/DDBJ databases">
        <title>The Genome Sequence of Enterococcus sp. 8G7_MSG3316.</title>
        <authorList>
            <consortium name="The Broad Institute Genomics Platform"/>
            <consortium name="The Broad Institute Genomic Center for Infectious Diseases"/>
            <person name="Earl A."/>
            <person name="Manson A."/>
            <person name="Schwartman J."/>
            <person name="Gilmore M."/>
            <person name="Abouelleil A."/>
            <person name="Cao P."/>
            <person name="Chapman S."/>
            <person name="Cusick C."/>
            <person name="Shea T."/>
            <person name="Young S."/>
            <person name="Neafsey D."/>
            <person name="Nusbaum C."/>
            <person name="Birren B."/>
        </authorList>
    </citation>
    <scope>NUCLEOTIDE SEQUENCE [LARGE SCALE GENOMIC DNA]</scope>
    <source>
        <strain evidence="5 6">8G7_MSG3316</strain>
    </source>
</reference>
<name>A0A242A5X3_9ENTE</name>
<proteinExistence type="predicted"/>
<feature type="compositionally biased region" description="Polar residues" evidence="1">
    <location>
        <begin position="35"/>
        <end position="44"/>
    </location>
</feature>
<dbReference type="EMBL" id="NGKU01000001">
    <property type="protein sequence ID" value="OTN76435.1"/>
    <property type="molecule type" value="Genomic_DNA"/>
</dbReference>
<dbReference type="STRING" id="1834191.A5886_001512"/>
<feature type="domain" description="WxL" evidence="4">
    <location>
        <begin position="578"/>
        <end position="784"/>
    </location>
</feature>
<feature type="domain" description="Right handed beta helix" evidence="3">
    <location>
        <begin position="268"/>
        <end position="391"/>
    </location>
</feature>
<evidence type="ECO:0000313" key="5">
    <source>
        <dbReference type="EMBL" id="OTN76435.1"/>
    </source>
</evidence>
<protein>
    <recommendedName>
        <fullName evidence="7">WxL domain-containing protein</fullName>
    </recommendedName>
</protein>
<dbReference type="Gene3D" id="2.160.20.20">
    <property type="match status" value="1"/>
</dbReference>